<reference evidence="8" key="1">
    <citation type="submission" date="2022-11" db="EMBL/GenBank/DDBJ databases">
        <authorList>
            <person name="Mo P."/>
        </authorList>
    </citation>
    <scope>NUCLEOTIDE SEQUENCE</scope>
    <source>
        <strain evidence="8">HUAS 11-8</strain>
    </source>
</reference>
<feature type="transmembrane region" description="Helical" evidence="6">
    <location>
        <begin position="21"/>
        <end position="41"/>
    </location>
</feature>
<keyword evidence="2" id="KW-1003">Cell membrane</keyword>
<feature type="transmembrane region" description="Helical" evidence="6">
    <location>
        <begin position="322"/>
        <end position="339"/>
    </location>
</feature>
<evidence type="ECO:0000256" key="2">
    <source>
        <dbReference type="ARBA" id="ARBA00022475"/>
    </source>
</evidence>
<evidence type="ECO:0000256" key="6">
    <source>
        <dbReference type="SAM" id="Phobius"/>
    </source>
</evidence>
<evidence type="ECO:0000313" key="8">
    <source>
        <dbReference type="EMBL" id="WAL65677.1"/>
    </source>
</evidence>
<feature type="transmembrane region" description="Helical" evidence="6">
    <location>
        <begin position="185"/>
        <end position="209"/>
    </location>
</feature>
<accession>A0ABY7B379</accession>
<dbReference type="Pfam" id="PF02687">
    <property type="entry name" value="FtsX"/>
    <property type="match status" value="1"/>
</dbReference>
<feature type="transmembrane region" description="Helical" evidence="6">
    <location>
        <begin position="607"/>
        <end position="625"/>
    </location>
</feature>
<evidence type="ECO:0000256" key="4">
    <source>
        <dbReference type="ARBA" id="ARBA00022989"/>
    </source>
</evidence>
<feature type="transmembrane region" description="Helical" evidence="6">
    <location>
        <begin position="279"/>
        <end position="301"/>
    </location>
</feature>
<keyword evidence="4 6" id="KW-1133">Transmembrane helix</keyword>
<evidence type="ECO:0000313" key="9">
    <source>
        <dbReference type="Proteomes" id="UP001163203"/>
    </source>
</evidence>
<dbReference type="Proteomes" id="UP001163203">
    <property type="component" value="Chromosome"/>
</dbReference>
<keyword evidence="9" id="KW-1185">Reference proteome</keyword>
<proteinExistence type="predicted"/>
<dbReference type="EMBL" id="CP113836">
    <property type="protein sequence ID" value="WAL65677.1"/>
    <property type="molecule type" value="Genomic_DNA"/>
</dbReference>
<sequence>MNPVQLAFRVLRADRRTRVSTLLIAVGVAIATGLVLLLMSLPQATKARAVRTVWTATYSSSAPATMMFAKSDDFTEGDPMTRVDLAAKTDPAAIALPPGLPRFPRPGEVLVSPALLERMHKLSPAQLADRFPGRVVGTLTDQALAFPGELVAVVGHTPDSMPSEAAALPGFHGSEHTDGDPSLNLLAWVGIVVLLVPSLALVGSSSRLIATRRERRLAAFRLAGATPGQVTAIVAAETGIAAVVGALLGLAVSPVLRWLATFVPWGGGTWLAGDFRLPLAETVSIVAGMPVLVVLAAVLGLRRVMRNPIGAASAQTPKPLRAWRLLAVPLTGVAFYLSVTMKIEAPLGVSALFLLLGSVLVVGPWLTYAAGRIFVRLWRRPSGLLAGRRLLDDPRGAYRASAGVVLAVLVGSMALTLMACFEGMSGGGGSFRDPVLLTYPENDQAAALVSRVDAQLARYGQRARAVALAEVSLTRGGSHYRALVVPCEQAGQLLRVEVGCLGTPAVYLPSGAGNIRIAGHEPPLPLAEGVRVGGFHALDSDVMISGIVDPAVLPAGVVPEQTIVAVATTGSDPEVVRTALGAGGDSVFGRDTFLAKQDSQLGDLRRVTVIGLVVAGALAGASAAISTTGSVLDRRRTFGALIAAGTPVPVLSRALRAEAALPALVATVGAGGMGVLVGLGLFHLVQMARPGAAAAVTAWAGTPVVLGIGVALLAASVCTPALNRVRAEPLSDE</sequence>
<feature type="domain" description="ABC3 transporter permease C-terminal" evidence="7">
    <location>
        <begin position="190"/>
        <end position="308"/>
    </location>
</feature>
<feature type="transmembrane region" description="Helical" evidence="6">
    <location>
        <begin position="692"/>
        <end position="715"/>
    </location>
</feature>
<evidence type="ECO:0000256" key="5">
    <source>
        <dbReference type="ARBA" id="ARBA00023136"/>
    </source>
</evidence>
<keyword evidence="5 6" id="KW-0472">Membrane</keyword>
<feature type="transmembrane region" description="Helical" evidence="6">
    <location>
        <begin position="351"/>
        <end position="375"/>
    </location>
</feature>
<gene>
    <name evidence="8" type="ORF">ORV05_33200</name>
</gene>
<organism evidence="8 9">
    <name type="scientific">Amycolatopsis cynarae</name>
    <dbReference type="NCBI Taxonomy" id="2995223"/>
    <lineage>
        <taxon>Bacteria</taxon>
        <taxon>Bacillati</taxon>
        <taxon>Actinomycetota</taxon>
        <taxon>Actinomycetes</taxon>
        <taxon>Pseudonocardiales</taxon>
        <taxon>Pseudonocardiaceae</taxon>
        <taxon>Amycolatopsis</taxon>
    </lineage>
</organism>
<evidence type="ECO:0000259" key="7">
    <source>
        <dbReference type="Pfam" id="PF02687"/>
    </source>
</evidence>
<feature type="transmembrane region" description="Helical" evidence="6">
    <location>
        <begin position="661"/>
        <end position="685"/>
    </location>
</feature>
<dbReference type="InterPro" id="IPR003838">
    <property type="entry name" value="ABC3_permease_C"/>
</dbReference>
<keyword evidence="3 6" id="KW-0812">Transmembrane</keyword>
<protein>
    <submittedName>
        <fullName evidence="8">ABC transporter permease</fullName>
    </submittedName>
</protein>
<feature type="transmembrane region" description="Helical" evidence="6">
    <location>
        <begin position="396"/>
        <end position="419"/>
    </location>
</feature>
<dbReference type="RefSeq" id="WP_268755823.1">
    <property type="nucleotide sequence ID" value="NZ_CP113836.1"/>
</dbReference>
<evidence type="ECO:0000256" key="1">
    <source>
        <dbReference type="ARBA" id="ARBA00004651"/>
    </source>
</evidence>
<feature type="transmembrane region" description="Helical" evidence="6">
    <location>
        <begin position="230"/>
        <end position="259"/>
    </location>
</feature>
<name>A0ABY7B379_9PSEU</name>
<comment type="subcellular location">
    <subcellularLocation>
        <location evidence="1">Cell membrane</location>
        <topology evidence="1">Multi-pass membrane protein</topology>
    </subcellularLocation>
</comment>
<evidence type="ECO:0000256" key="3">
    <source>
        <dbReference type="ARBA" id="ARBA00022692"/>
    </source>
</evidence>